<evidence type="ECO:0000313" key="3">
    <source>
        <dbReference type="Proteomes" id="UP001552299"/>
    </source>
</evidence>
<feature type="region of interest" description="Disordered" evidence="1">
    <location>
        <begin position="54"/>
        <end position="76"/>
    </location>
</feature>
<evidence type="ECO:0000256" key="1">
    <source>
        <dbReference type="SAM" id="MobiDB-lite"/>
    </source>
</evidence>
<organism evidence="2 3">
    <name type="scientific">Dendrobium thyrsiflorum</name>
    <name type="common">Pinecone-like raceme dendrobium</name>
    <name type="synonym">Orchid</name>
    <dbReference type="NCBI Taxonomy" id="117978"/>
    <lineage>
        <taxon>Eukaryota</taxon>
        <taxon>Viridiplantae</taxon>
        <taxon>Streptophyta</taxon>
        <taxon>Embryophyta</taxon>
        <taxon>Tracheophyta</taxon>
        <taxon>Spermatophyta</taxon>
        <taxon>Magnoliopsida</taxon>
        <taxon>Liliopsida</taxon>
        <taxon>Asparagales</taxon>
        <taxon>Orchidaceae</taxon>
        <taxon>Epidendroideae</taxon>
        <taxon>Malaxideae</taxon>
        <taxon>Dendrobiinae</taxon>
        <taxon>Dendrobium</taxon>
    </lineage>
</organism>
<evidence type="ECO:0000313" key="2">
    <source>
        <dbReference type="EMBL" id="KAL0923757.1"/>
    </source>
</evidence>
<gene>
    <name evidence="2" type="ORF">M5K25_007829</name>
</gene>
<accession>A0ABD0VM92</accession>
<name>A0ABD0VM92_DENTH</name>
<sequence>MTFDTRSPMLMQISKKPFMVPLYFGGAISEILTWFVKPMLAPKSIRPSITVNRLKPAPLSPAPARNSTAPKSMEGLRPNLLVTGEASREAKNPDIDAEVVAEEESTGACNHAGEDDEQRDPRRFFVGGSVL</sequence>
<feature type="region of interest" description="Disordered" evidence="1">
    <location>
        <begin position="100"/>
        <end position="131"/>
    </location>
</feature>
<dbReference type="AlphaFoldDB" id="A0ABD0VM92"/>
<reference evidence="2 3" key="1">
    <citation type="journal article" date="2024" name="Plant Biotechnol. J.">
        <title>Dendrobium thyrsiflorum genome and its molecular insights into genes involved in important horticultural traits.</title>
        <authorList>
            <person name="Chen B."/>
            <person name="Wang J.Y."/>
            <person name="Zheng P.J."/>
            <person name="Li K.L."/>
            <person name="Liang Y.M."/>
            <person name="Chen X.F."/>
            <person name="Zhang C."/>
            <person name="Zhao X."/>
            <person name="He X."/>
            <person name="Zhang G.Q."/>
            <person name="Liu Z.J."/>
            <person name="Xu Q."/>
        </authorList>
    </citation>
    <scope>NUCLEOTIDE SEQUENCE [LARGE SCALE GENOMIC DNA]</scope>
    <source>
        <strain evidence="2">GZMU011</strain>
    </source>
</reference>
<protein>
    <submittedName>
        <fullName evidence="2">Uncharacterized protein</fullName>
    </submittedName>
</protein>
<dbReference type="EMBL" id="JANQDX010000006">
    <property type="protein sequence ID" value="KAL0923757.1"/>
    <property type="molecule type" value="Genomic_DNA"/>
</dbReference>
<keyword evidence="3" id="KW-1185">Reference proteome</keyword>
<proteinExistence type="predicted"/>
<dbReference type="Proteomes" id="UP001552299">
    <property type="component" value="Unassembled WGS sequence"/>
</dbReference>
<comment type="caution">
    <text evidence="2">The sequence shown here is derived from an EMBL/GenBank/DDBJ whole genome shotgun (WGS) entry which is preliminary data.</text>
</comment>